<evidence type="ECO:0000256" key="1">
    <source>
        <dbReference type="ARBA" id="ARBA00007381"/>
    </source>
</evidence>
<evidence type="ECO:0000256" key="2">
    <source>
        <dbReference type="ARBA" id="ARBA00022741"/>
    </source>
</evidence>
<dbReference type="PROSITE" id="PS00329">
    <property type="entry name" value="HSP70_2"/>
    <property type="match status" value="1"/>
</dbReference>
<protein>
    <submittedName>
        <fullName evidence="4">Hsp70 family protein</fullName>
    </submittedName>
</protein>
<dbReference type="CDD" id="cd10231">
    <property type="entry name" value="ASKHA_NBD_HSP70_YegD-like"/>
    <property type="match status" value="1"/>
</dbReference>
<comment type="similarity">
    <text evidence="1">Belongs to the heat shock protein 70 family.</text>
</comment>
<accession>A0ABS3J9T5</accession>
<gene>
    <name evidence="4" type="ORF">J1C47_22515</name>
</gene>
<dbReference type="InterPro" id="IPR018181">
    <property type="entry name" value="Heat_shock_70_CS"/>
</dbReference>
<proteinExistence type="inferred from homology"/>
<evidence type="ECO:0000256" key="3">
    <source>
        <dbReference type="ARBA" id="ARBA00022840"/>
    </source>
</evidence>
<dbReference type="Gene3D" id="3.90.640.10">
    <property type="entry name" value="Actin, Chain A, domain 4"/>
    <property type="match status" value="1"/>
</dbReference>
<organism evidence="4 5">
    <name type="scientific">Jiella sonneratiae</name>
    <dbReference type="NCBI Taxonomy" id="2816856"/>
    <lineage>
        <taxon>Bacteria</taxon>
        <taxon>Pseudomonadati</taxon>
        <taxon>Pseudomonadota</taxon>
        <taxon>Alphaproteobacteria</taxon>
        <taxon>Hyphomicrobiales</taxon>
        <taxon>Aurantimonadaceae</taxon>
        <taxon>Jiella</taxon>
    </lineage>
</organism>
<dbReference type="InterPro" id="IPR043129">
    <property type="entry name" value="ATPase_NBD"/>
</dbReference>
<dbReference type="Pfam" id="PF00012">
    <property type="entry name" value="HSP70"/>
    <property type="match status" value="2"/>
</dbReference>
<dbReference type="Proteomes" id="UP000664288">
    <property type="component" value="Unassembled WGS sequence"/>
</dbReference>
<keyword evidence="2" id="KW-0547">Nucleotide-binding</keyword>
<name>A0ABS3J9T5_9HYPH</name>
<keyword evidence="5" id="KW-1185">Reference proteome</keyword>
<sequence length="429" mass="45536">MSRIFAGLDFGTTNSTLGLAGRGNAGPRLLALEGAALTIPSALFFSFEDGLTRFGRAAVFEYVDGAEGRFMRALKSVLGSSLMEETTRIGRERLGFVELIARFVAHLREKLEAEAERAAAAGEGEIALDRVVLGRPVHFVDEDDAADRAAEGQLERAARSVGFSEIAFQFEPVAAALYYESTIASEEVALVVDIGGGTSDFSVVRMSPERAKADDRRADILSFAGVHVGGTDFDRQLSIAGVMPHFGLGSETADGKRRLPVWYFNDMATWHRINTLYTPEIARDIRALEREAAEPEKLARFAHLLRHRSGHRLAGAVEAAKVALSDAEAARVVLNEPGLDFAADVDRAGFVAATRDLVGRIGLAIDGALDDAGVGAGAIETVILTGGGAQVPAVRSAAVSRFPHARIAQSDAFGSVGLGLGLDAARKFG</sequence>
<reference evidence="4 5" key="1">
    <citation type="submission" date="2021-03" db="EMBL/GenBank/DDBJ databases">
        <title>Whole genome sequence of Jiella sp. MQZ13P-4.</title>
        <authorList>
            <person name="Tuo L."/>
        </authorList>
    </citation>
    <scope>NUCLEOTIDE SEQUENCE [LARGE SCALE GENOMIC DNA]</scope>
    <source>
        <strain evidence="4 5">MQZ13P-4</strain>
    </source>
</reference>
<comment type="caution">
    <text evidence="4">The sequence shown here is derived from an EMBL/GenBank/DDBJ whole genome shotgun (WGS) entry which is preliminary data.</text>
</comment>
<evidence type="ECO:0000313" key="5">
    <source>
        <dbReference type="Proteomes" id="UP000664288"/>
    </source>
</evidence>
<dbReference type="InterPro" id="IPR042054">
    <property type="entry name" value="YegD-like"/>
</dbReference>
<dbReference type="SUPFAM" id="SSF53067">
    <property type="entry name" value="Actin-like ATPase domain"/>
    <property type="match status" value="2"/>
</dbReference>
<dbReference type="EMBL" id="JAFMPY010000043">
    <property type="protein sequence ID" value="MBO0906434.1"/>
    <property type="molecule type" value="Genomic_DNA"/>
</dbReference>
<dbReference type="InterPro" id="IPR013126">
    <property type="entry name" value="Hsp_70_fam"/>
</dbReference>
<dbReference type="Gene3D" id="3.30.420.40">
    <property type="match status" value="3"/>
</dbReference>
<evidence type="ECO:0000313" key="4">
    <source>
        <dbReference type="EMBL" id="MBO0906434.1"/>
    </source>
</evidence>
<dbReference type="PANTHER" id="PTHR19375">
    <property type="entry name" value="HEAT SHOCK PROTEIN 70KDA"/>
    <property type="match status" value="1"/>
</dbReference>
<dbReference type="RefSeq" id="WP_207353065.1">
    <property type="nucleotide sequence ID" value="NZ_JAFMPY010000043.1"/>
</dbReference>
<keyword evidence="3" id="KW-0067">ATP-binding</keyword>